<feature type="compositionally biased region" description="Basic and acidic residues" evidence="1">
    <location>
        <begin position="28"/>
        <end position="39"/>
    </location>
</feature>
<dbReference type="InterPro" id="IPR000626">
    <property type="entry name" value="Ubiquitin-like_dom"/>
</dbReference>
<keyword evidence="4" id="KW-1185">Reference proteome</keyword>
<proteinExistence type="predicted"/>
<dbReference type="Pfam" id="PF11976">
    <property type="entry name" value="Rad60-SLD"/>
    <property type="match status" value="1"/>
</dbReference>
<feature type="compositionally biased region" description="Polar residues" evidence="1">
    <location>
        <begin position="173"/>
        <end position="183"/>
    </location>
</feature>
<gene>
    <name evidence="3" type="ORF">BU24DRAFT_464417</name>
</gene>
<evidence type="ECO:0000256" key="1">
    <source>
        <dbReference type="SAM" id="MobiDB-lite"/>
    </source>
</evidence>
<dbReference type="Proteomes" id="UP000799778">
    <property type="component" value="Unassembled WGS sequence"/>
</dbReference>
<evidence type="ECO:0000259" key="2">
    <source>
        <dbReference type="PROSITE" id="PS50053"/>
    </source>
</evidence>
<dbReference type="AlphaFoldDB" id="A0A6A5XK46"/>
<organism evidence="3 4">
    <name type="scientific">Aaosphaeria arxii CBS 175.79</name>
    <dbReference type="NCBI Taxonomy" id="1450172"/>
    <lineage>
        <taxon>Eukaryota</taxon>
        <taxon>Fungi</taxon>
        <taxon>Dikarya</taxon>
        <taxon>Ascomycota</taxon>
        <taxon>Pezizomycotina</taxon>
        <taxon>Dothideomycetes</taxon>
        <taxon>Pleosporomycetidae</taxon>
        <taxon>Pleosporales</taxon>
        <taxon>Pleosporales incertae sedis</taxon>
        <taxon>Aaosphaeria</taxon>
    </lineage>
</organism>
<feature type="compositionally biased region" description="Basic and acidic residues" evidence="1">
    <location>
        <begin position="52"/>
        <end position="79"/>
    </location>
</feature>
<feature type="region of interest" description="Disordered" evidence="1">
    <location>
        <begin position="1"/>
        <end position="192"/>
    </location>
</feature>
<dbReference type="GeneID" id="54289601"/>
<feature type="domain" description="Ubiquitin-like" evidence="2">
    <location>
        <begin position="383"/>
        <end position="455"/>
    </location>
</feature>
<name>A0A6A5XK46_9PLEO</name>
<dbReference type="InterPro" id="IPR029071">
    <property type="entry name" value="Ubiquitin-like_domsf"/>
</dbReference>
<dbReference type="RefSeq" id="XP_033381997.1">
    <property type="nucleotide sequence ID" value="XM_033532204.1"/>
</dbReference>
<dbReference type="SUPFAM" id="SSF54236">
    <property type="entry name" value="Ubiquitin-like"/>
    <property type="match status" value="1"/>
</dbReference>
<evidence type="ECO:0000313" key="3">
    <source>
        <dbReference type="EMBL" id="KAF2013658.1"/>
    </source>
</evidence>
<accession>A0A6A5XK46</accession>
<dbReference type="PROSITE" id="PS50053">
    <property type="entry name" value="UBIQUITIN_2"/>
    <property type="match status" value="1"/>
</dbReference>
<reference evidence="3" key="1">
    <citation type="journal article" date="2020" name="Stud. Mycol.">
        <title>101 Dothideomycetes genomes: a test case for predicting lifestyles and emergence of pathogens.</title>
        <authorList>
            <person name="Haridas S."/>
            <person name="Albert R."/>
            <person name="Binder M."/>
            <person name="Bloem J."/>
            <person name="Labutti K."/>
            <person name="Salamov A."/>
            <person name="Andreopoulos B."/>
            <person name="Baker S."/>
            <person name="Barry K."/>
            <person name="Bills G."/>
            <person name="Bluhm B."/>
            <person name="Cannon C."/>
            <person name="Castanera R."/>
            <person name="Culley D."/>
            <person name="Daum C."/>
            <person name="Ezra D."/>
            <person name="Gonzalez J."/>
            <person name="Henrissat B."/>
            <person name="Kuo A."/>
            <person name="Liang C."/>
            <person name="Lipzen A."/>
            <person name="Lutzoni F."/>
            <person name="Magnuson J."/>
            <person name="Mondo S."/>
            <person name="Nolan M."/>
            <person name="Ohm R."/>
            <person name="Pangilinan J."/>
            <person name="Park H.-J."/>
            <person name="Ramirez L."/>
            <person name="Alfaro M."/>
            <person name="Sun H."/>
            <person name="Tritt A."/>
            <person name="Yoshinaga Y."/>
            <person name="Zwiers L.-H."/>
            <person name="Turgeon B."/>
            <person name="Goodwin S."/>
            <person name="Spatafora J."/>
            <person name="Crous P."/>
            <person name="Grigoriev I."/>
        </authorList>
    </citation>
    <scope>NUCLEOTIDE SEQUENCE</scope>
    <source>
        <strain evidence="3">CBS 175.79</strain>
    </source>
</reference>
<dbReference type="EMBL" id="ML978071">
    <property type="protein sequence ID" value="KAF2013658.1"/>
    <property type="molecule type" value="Genomic_DNA"/>
</dbReference>
<dbReference type="InterPro" id="IPR022617">
    <property type="entry name" value="Rad60/SUMO-like_dom"/>
</dbReference>
<evidence type="ECO:0000313" key="4">
    <source>
        <dbReference type="Proteomes" id="UP000799778"/>
    </source>
</evidence>
<sequence length="455" mass="51072">MTDETTGGSAPPPKKRSFFKKAAWQTKPKTDGEKEKDMFSHSSEYAEILADEASRKKERREKQRREEEEKKKLKAEEERRRKRRKVSTEEPLSPEVGPGNFGESASGGKTRSSGHDRSSLSPLSPLPARNTDTLNDRYESLTRASKTVEKQPSGVIDLSDSEPDVDDAKDTSYKGSSQRNIPQLPSKPAPSAVIDVDDDLEEVLDPRLAELAAKARARAANRAKESNANKTDVLGSGPQKETVVQLLIDSELENTKPLLVKIMSNSTLEVPRKAWCRAQGFTDQVTADIFFTWNMKRLFDSTKVERCGIRIDANGWVTVEGSTDIYDETNVPKIFLQAWTARALKEAKDREAREEEERKKAEARPALVEEPLDPEPAAQKKSYRLILKAKGKPDFKLTVHEDTTFERLASVYKQKLSIPSGEPITLMFDGDRLRPMDTIADADIDDLDALEVHFK</sequence>
<dbReference type="OrthoDB" id="3365399at2759"/>
<protein>
    <recommendedName>
        <fullName evidence="2">Ubiquitin-like domain-containing protein</fullName>
    </recommendedName>
</protein>
<dbReference type="Gene3D" id="3.10.20.90">
    <property type="entry name" value="Phosphatidylinositol 3-kinase Catalytic Subunit, Chain A, domain 1"/>
    <property type="match status" value="1"/>
</dbReference>